<feature type="compositionally biased region" description="Low complexity" evidence="1">
    <location>
        <begin position="32"/>
        <end position="49"/>
    </location>
</feature>
<feature type="chain" id="PRO_5045353488" description="LPXTG cell wall anchor domain-containing protein" evidence="2">
    <location>
        <begin position="28"/>
        <end position="226"/>
    </location>
</feature>
<protein>
    <recommendedName>
        <fullName evidence="5">LPXTG cell wall anchor domain-containing protein</fullName>
    </recommendedName>
</protein>
<reference evidence="4" key="1">
    <citation type="journal article" date="2019" name="Int. J. Syst. Evol. Microbiol.">
        <title>The Global Catalogue of Microorganisms (GCM) 10K type strain sequencing project: providing services to taxonomists for standard genome sequencing and annotation.</title>
        <authorList>
            <consortium name="The Broad Institute Genomics Platform"/>
            <consortium name="The Broad Institute Genome Sequencing Center for Infectious Disease"/>
            <person name="Wu L."/>
            <person name="Ma J."/>
        </authorList>
    </citation>
    <scope>NUCLEOTIDE SEQUENCE [LARGE SCALE GENOMIC DNA]</scope>
    <source>
        <strain evidence="4">JCM 16924</strain>
    </source>
</reference>
<feature type="signal peptide" evidence="2">
    <location>
        <begin position="1"/>
        <end position="27"/>
    </location>
</feature>
<evidence type="ECO:0000256" key="2">
    <source>
        <dbReference type="SAM" id="SignalP"/>
    </source>
</evidence>
<evidence type="ECO:0000313" key="3">
    <source>
        <dbReference type="EMBL" id="GAA3986516.1"/>
    </source>
</evidence>
<proteinExistence type="predicted"/>
<feature type="region of interest" description="Disordered" evidence="1">
    <location>
        <begin position="150"/>
        <end position="175"/>
    </location>
</feature>
<sequence length="226" mass="21892">MRPSARALSVAALAAAALGIAVPAALAEPAAEVSPSSASPGGSVTVSVTCDPTGGSPPDTIDATSLAFEEGTVALRLVSGKDDKGTGPAYSGTARIAPAEDLEGEVEGVGKDTAWTVDGTCPAAPGGQGKQWSATFTVTRASGEPCATGTGAHGDSCATTPATTRPCTESPTDSCHAAAVPRGVRAGEGGAFTDSVPALVGGGLLITGALGAAVYRLRRKGTAGES</sequence>
<evidence type="ECO:0000256" key="1">
    <source>
        <dbReference type="SAM" id="MobiDB-lite"/>
    </source>
</evidence>
<keyword evidence="4" id="KW-1185">Reference proteome</keyword>
<comment type="caution">
    <text evidence="3">The sequence shown here is derived from an EMBL/GenBank/DDBJ whole genome shotgun (WGS) entry which is preliminary data.</text>
</comment>
<dbReference type="EMBL" id="BAAAZX010000004">
    <property type="protein sequence ID" value="GAA3986516.1"/>
    <property type="molecule type" value="Genomic_DNA"/>
</dbReference>
<name>A0ABP7QRD9_9ACTN</name>
<dbReference type="RefSeq" id="WP_266450041.1">
    <property type="nucleotide sequence ID" value="NZ_BAAAZX010000004.1"/>
</dbReference>
<evidence type="ECO:0008006" key="5">
    <source>
        <dbReference type="Google" id="ProtNLM"/>
    </source>
</evidence>
<evidence type="ECO:0000313" key="4">
    <source>
        <dbReference type="Proteomes" id="UP001500456"/>
    </source>
</evidence>
<accession>A0ABP7QRD9</accession>
<feature type="region of interest" description="Disordered" evidence="1">
    <location>
        <begin position="32"/>
        <end position="58"/>
    </location>
</feature>
<dbReference type="Proteomes" id="UP001500456">
    <property type="component" value="Unassembled WGS sequence"/>
</dbReference>
<organism evidence="3 4">
    <name type="scientific">Streptomyces plumbiresistens</name>
    <dbReference type="NCBI Taxonomy" id="511811"/>
    <lineage>
        <taxon>Bacteria</taxon>
        <taxon>Bacillati</taxon>
        <taxon>Actinomycetota</taxon>
        <taxon>Actinomycetes</taxon>
        <taxon>Kitasatosporales</taxon>
        <taxon>Streptomycetaceae</taxon>
        <taxon>Streptomyces</taxon>
    </lineage>
</organism>
<gene>
    <name evidence="3" type="ORF">GCM10022232_19410</name>
</gene>
<feature type="compositionally biased region" description="Low complexity" evidence="1">
    <location>
        <begin position="157"/>
        <end position="168"/>
    </location>
</feature>
<keyword evidence="2" id="KW-0732">Signal</keyword>